<evidence type="ECO:0000256" key="1">
    <source>
        <dbReference type="ARBA" id="ARBA00022443"/>
    </source>
</evidence>
<evidence type="ECO:0000313" key="5">
    <source>
        <dbReference type="EMBL" id="CCD23367.1"/>
    </source>
</evidence>
<dbReference type="InterPro" id="IPR052557">
    <property type="entry name" value="CAP/Cytokinesis_protein"/>
</dbReference>
<dbReference type="OrthoDB" id="6129702at2759"/>
<feature type="domain" description="SH3" evidence="4">
    <location>
        <begin position="10"/>
        <end position="71"/>
    </location>
</feature>
<dbReference type="Pfam" id="PF24584">
    <property type="entry name" value="Ig_CYK3_C"/>
    <property type="match status" value="1"/>
</dbReference>
<dbReference type="HOGENOM" id="CLU_008674_1_0_1"/>
<dbReference type="PANTHER" id="PTHR46333">
    <property type="entry name" value="CYTOKINESIS PROTEIN 3"/>
    <property type="match status" value="1"/>
</dbReference>
<keyword evidence="6" id="KW-1185">Reference proteome</keyword>
<evidence type="ECO:0000256" key="2">
    <source>
        <dbReference type="PROSITE-ProRule" id="PRU00192"/>
    </source>
</evidence>
<accession>G0W6F6</accession>
<reference evidence="5 6" key="1">
    <citation type="journal article" date="2011" name="Proc. Natl. Acad. Sci. U.S.A.">
        <title>Evolutionary erosion of yeast sex chromosomes by mating-type switching accidents.</title>
        <authorList>
            <person name="Gordon J.L."/>
            <person name="Armisen D."/>
            <person name="Proux-Wera E."/>
            <person name="Oheigeartaigh S.S."/>
            <person name="Byrne K.P."/>
            <person name="Wolfe K.H."/>
        </authorList>
    </citation>
    <scope>NUCLEOTIDE SEQUENCE [LARGE SCALE GENOMIC DNA]</scope>
    <source>
        <strain evidence="6">ATCC 10597 / BCRC 20456 / CBS 421 / NBRC 0211 / NRRL Y-12639</strain>
    </source>
</reference>
<evidence type="ECO:0000259" key="4">
    <source>
        <dbReference type="PROSITE" id="PS50002"/>
    </source>
</evidence>
<keyword evidence="1 2" id="KW-0728">SH3 domain</keyword>
<feature type="compositionally biased region" description="Low complexity" evidence="3">
    <location>
        <begin position="224"/>
        <end position="235"/>
    </location>
</feature>
<feature type="compositionally biased region" description="Polar residues" evidence="3">
    <location>
        <begin position="148"/>
        <end position="158"/>
    </location>
</feature>
<dbReference type="GO" id="GO:1990344">
    <property type="term" value="P:secondary cell septum biogenesis"/>
    <property type="evidence" value="ECO:0007669"/>
    <property type="project" value="EnsemblFungi"/>
</dbReference>
<dbReference type="SMART" id="SM00326">
    <property type="entry name" value="SH3"/>
    <property type="match status" value="1"/>
</dbReference>
<name>G0W6F6_NAUDC</name>
<feature type="region of interest" description="Disordered" evidence="3">
    <location>
        <begin position="328"/>
        <end position="347"/>
    </location>
</feature>
<dbReference type="eggNOG" id="KOG4575">
    <property type="taxonomic scope" value="Eukaryota"/>
</dbReference>
<dbReference type="OMA" id="CTPYELT"/>
<feature type="region of interest" description="Disordered" evidence="3">
    <location>
        <begin position="74"/>
        <end position="235"/>
    </location>
</feature>
<dbReference type="InterPro" id="IPR002931">
    <property type="entry name" value="Transglutaminase-like"/>
</dbReference>
<dbReference type="EMBL" id="HE580268">
    <property type="protein sequence ID" value="CCD23367.1"/>
    <property type="molecule type" value="Genomic_DNA"/>
</dbReference>
<dbReference type="InterPro" id="IPR038765">
    <property type="entry name" value="Papain-like_cys_pep_sf"/>
</dbReference>
<dbReference type="Gene3D" id="2.30.30.40">
    <property type="entry name" value="SH3 Domains"/>
    <property type="match status" value="1"/>
</dbReference>
<dbReference type="GO" id="GO:0044697">
    <property type="term" value="C:HICS complex"/>
    <property type="evidence" value="ECO:0007669"/>
    <property type="project" value="EnsemblFungi"/>
</dbReference>
<dbReference type="PANTHER" id="PTHR46333:SF2">
    <property type="entry name" value="CYTOKINESIS PROTEIN 3"/>
    <property type="match status" value="1"/>
</dbReference>
<dbReference type="PROSITE" id="PS50002">
    <property type="entry name" value="SH3"/>
    <property type="match status" value="1"/>
</dbReference>
<proteinExistence type="predicted"/>
<dbReference type="KEGG" id="ndi:NDAI_0B03330"/>
<organism evidence="5 6">
    <name type="scientific">Naumovozyma dairenensis (strain ATCC 10597 / BCRC 20456 / CBS 421 / NBRC 0211 / NRRL Y-12639)</name>
    <name type="common">Saccharomyces dairenensis</name>
    <dbReference type="NCBI Taxonomy" id="1071378"/>
    <lineage>
        <taxon>Eukaryota</taxon>
        <taxon>Fungi</taxon>
        <taxon>Dikarya</taxon>
        <taxon>Ascomycota</taxon>
        <taxon>Saccharomycotina</taxon>
        <taxon>Saccharomycetes</taxon>
        <taxon>Saccharomycetales</taxon>
        <taxon>Saccharomycetaceae</taxon>
        <taxon>Naumovozyma</taxon>
    </lineage>
</organism>
<feature type="compositionally biased region" description="Low complexity" evidence="3">
    <location>
        <begin position="177"/>
        <end position="188"/>
    </location>
</feature>
<evidence type="ECO:0000313" key="6">
    <source>
        <dbReference type="Proteomes" id="UP000000689"/>
    </source>
</evidence>
<gene>
    <name evidence="5" type="primary">NDAI0B03330</name>
    <name evidence="5" type="ordered locus">NDAI_0B03330</name>
</gene>
<protein>
    <recommendedName>
        <fullName evidence="4">SH3 domain-containing protein</fullName>
    </recommendedName>
</protein>
<dbReference type="STRING" id="1071378.G0W6F6"/>
<dbReference type="RefSeq" id="XP_003668610.1">
    <property type="nucleotide sequence ID" value="XM_003668562.1"/>
</dbReference>
<dbReference type="AlphaFoldDB" id="G0W6F6"/>
<dbReference type="SUPFAM" id="SSF50044">
    <property type="entry name" value="SH3-domain"/>
    <property type="match status" value="1"/>
</dbReference>
<feature type="compositionally biased region" description="Basic and acidic residues" evidence="3">
    <location>
        <begin position="162"/>
        <end position="176"/>
    </location>
</feature>
<dbReference type="InterPro" id="IPR036028">
    <property type="entry name" value="SH3-like_dom_sf"/>
</dbReference>
<sequence>MTSNISSSLKPPFKVRAKYGWSGQAKGDLGFLEGDIMEVTRVAGDWFYGKLLRNRKCAGYFPNNFVTLLEERLNEAPGNSQDSSRRTTTTTTKKEQQMKTSVPAIPSRESARSHRDNSASTLPSFPHSRQPLRVSNSSPSFPEYSRNMKVSTTTTPSYYPNEKQRRQNRETYHEPKQYVYQQQRSSYSTRNDKFNESLNNPLPPLPPLPAISMKDSSRDRLPTKSYSSNDINSSLSKDYNYYKENQNFYDGFYPTKKSILSNDDNHTSNSNPSSSSSSSNLFSNSKYLDNSLTSSENSFALMSDFSATSAGSFARHKYAQSFTNSLEKSQSISNKKNTDTINSNDNSFTTSGNRMSGFFKKMMTKSATHTNNDKEENDSYPKLPALEDLNISNSHGDARDWLTIKSHINRSRTLTKYDKHPRYMRALEEHRDIVLHPQDSIYDDLSTNETKGSTNSKPGLVDIELSDLKVEYIDKMTWKRCTNNKKLNQMKIDSWANLTFSARYATTMEKLRGIYIFCTEMFALIDDNGSSDFSKEPPNLDQLLYQNHCTPYQLTWLFQRLANSLGITCEIVIGFLKTPGSQTTEFKYNHCWLRVLVNREWRLIDVILGNLTNPIHEFVNNEKKKKAENYYFLAQPLDFIYTHIPPRDFEQHIVPSIDQLSALYLPLVFPSFFKNSLKLYKFCTALSFLEDSEIYECQLEIPSDIELFTSVVISDDNDNATPIPSEKLSIYNSMDLTLTQMKRHKMDSSRRIAIIKAVLPPGAEKGSLYIHSGLRGTQTTLVNVHPLSVMIPLTHKGNESEFEFVTRLPSENVQRIETYIMEPQNKILFVDNEYNFEIIQQPFDGVIYNKDISRYDNELRSMAIKSPSGKIYSMVKNDPHFPYGTWKKNINIKEVGTWTGLIMDDSGIGWCPFAEWVCT</sequence>
<dbReference type="InterPro" id="IPR001452">
    <property type="entry name" value="SH3_domain"/>
</dbReference>
<dbReference type="GO" id="GO:0030234">
    <property type="term" value="F:enzyme regulator activity"/>
    <property type="evidence" value="ECO:0007669"/>
    <property type="project" value="EnsemblFungi"/>
</dbReference>
<dbReference type="Proteomes" id="UP000000689">
    <property type="component" value="Chromosome 2"/>
</dbReference>
<evidence type="ECO:0000256" key="3">
    <source>
        <dbReference type="SAM" id="MobiDB-lite"/>
    </source>
</evidence>
<dbReference type="SMART" id="SM00460">
    <property type="entry name" value="TGc"/>
    <property type="match status" value="1"/>
</dbReference>
<dbReference type="SUPFAM" id="SSF54001">
    <property type="entry name" value="Cysteine proteinases"/>
    <property type="match status" value="1"/>
</dbReference>
<dbReference type="GeneID" id="11497821"/>
<dbReference type="GO" id="GO:0000142">
    <property type="term" value="C:cellular bud neck contractile ring"/>
    <property type="evidence" value="ECO:0007669"/>
    <property type="project" value="EnsemblFungi"/>
</dbReference>
<dbReference type="InterPro" id="IPR056409">
    <property type="entry name" value="Ig_CYK3_C"/>
</dbReference>